<reference evidence="1" key="1">
    <citation type="submission" date="2018-02" db="EMBL/GenBank/DDBJ databases">
        <title>Rhizophora mucronata_Transcriptome.</title>
        <authorList>
            <person name="Meera S.P."/>
            <person name="Sreeshan A."/>
            <person name="Augustine A."/>
        </authorList>
    </citation>
    <scope>NUCLEOTIDE SEQUENCE</scope>
    <source>
        <tissue evidence="1">Leaf</tissue>
    </source>
</reference>
<proteinExistence type="predicted"/>
<sequence>MLNFGRLSIF</sequence>
<name>A0A2P2PSK3_RHIMU</name>
<protein>
    <submittedName>
        <fullName evidence="1">Uncharacterized protein</fullName>
    </submittedName>
</protein>
<organism evidence="1">
    <name type="scientific">Rhizophora mucronata</name>
    <name type="common">Asiatic mangrove</name>
    <dbReference type="NCBI Taxonomy" id="61149"/>
    <lineage>
        <taxon>Eukaryota</taxon>
        <taxon>Viridiplantae</taxon>
        <taxon>Streptophyta</taxon>
        <taxon>Embryophyta</taxon>
        <taxon>Tracheophyta</taxon>
        <taxon>Spermatophyta</taxon>
        <taxon>Magnoliopsida</taxon>
        <taxon>eudicotyledons</taxon>
        <taxon>Gunneridae</taxon>
        <taxon>Pentapetalae</taxon>
        <taxon>rosids</taxon>
        <taxon>fabids</taxon>
        <taxon>Malpighiales</taxon>
        <taxon>Rhizophoraceae</taxon>
        <taxon>Rhizophora</taxon>
    </lineage>
</organism>
<dbReference type="EMBL" id="GGEC01077234">
    <property type="protein sequence ID" value="MBX57718.1"/>
    <property type="molecule type" value="Transcribed_RNA"/>
</dbReference>
<accession>A0A2P2PSK3</accession>
<evidence type="ECO:0000313" key="1">
    <source>
        <dbReference type="EMBL" id="MBX57718.1"/>
    </source>
</evidence>